<evidence type="ECO:0000259" key="5">
    <source>
        <dbReference type="PROSITE" id="PS50002"/>
    </source>
</evidence>
<dbReference type="InterPro" id="IPR036028">
    <property type="entry name" value="SH3-like_dom_sf"/>
</dbReference>
<keyword evidence="1 2" id="KW-0728">SH3 domain</keyword>
<feature type="region of interest" description="Disordered" evidence="3">
    <location>
        <begin position="351"/>
        <end position="414"/>
    </location>
</feature>
<feature type="compositionally biased region" description="Low complexity" evidence="3">
    <location>
        <begin position="237"/>
        <end position="278"/>
    </location>
</feature>
<evidence type="ECO:0000256" key="3">
    <source>
        <dbReference type="SAM" id="MobiDB-lite"/>
    </source>
</evidence>
<feature type="domain" description="SH3" evidence="5">
    <location>
        <begin position="501"/>
        <end position="563"/>
    </location>
</feature>
<evidence type="ECO:0000256" key="1">
    <source>
        <dbReference type="ARBA" id="ARBA00022443"/>
    </source>
</evidence>
<evidence type="ECO:0000256" key="4">
    <source>
        <dbReference type="SAM" id="Phobius"/>
    </source>
</evidence>
<keyword evidence="7" id="KW-1185">Reference proteome</keyword>
<feature type="region of interest" description="Disordered" evidence="3">
    <location>
        <begin position="227"/>
        <end position="295"/>
    </location>
</feature>
<dbReference type="Gene3D" id="2.30.30.40">
    <property type="entry name" value="SH3 Domains"/>
    <property type="match status" value="1"/>
</dbReference>
<proteinExistence type="predicted"/>
<accession>A0A4P9XBN5</accession>
<name>A0A4P9XBN5_9FUNG</name>
<dbReference type="SUPFAM" id="SSF50044">
    <property type="entry name" value="SH3-domain"/>
    <property type="match status" value="1"/>
</dbReference>
<dbReference type="PROSITE" id="PS50002">
    <property type="entry name" value="SH3"/>
    <property type="match status" value="1"/>
</dbReference>
<keyword evidence="4" id="KW-0472">Membrane</keyword>
<feature type="compositionally biased region" description="Low complexity" evidence="3">
    <location>
        <begin position="397"/>
        <end position="414"/>
    </location>
</feature>
<dbReference type="OrthoDB" id="5340910at2759"/>
<sequence length="569" mass="57767">MASAPSYSRTVAMAAPPHQPQRGPQRPRRHGVAAPHRWHHLLVSLLLVLWRMPTSIRAARVSPLTVTRFGCSVVPGSDPTAAQTTIQVALGVWNAAAGPITVSALTPDCALQSVASVEAMAAAATVRLDVLSGTVFVAQNADGAVIDGYAVTHRAADQWWYVRVLDAVGPNDAADPAPEADTSAAADAAVAVVAEASAEAAGGTPSGVTGSGAADTTTHAADAAVGADTAAPPPAPAVAEAAEPSPEAAASSSDAAVDAAEASNSADAFDASGSADAAETGAGEDTRAAAASPAAEPGATAAMAANAAATDAAAAETSGRALTQIAAVAGGLGAALVLAVGVVMVVVRRRRRGPRRAGAKRTPTPLPASALMAASRHLPLDLEAARERYRERERQRQQQVDPQGQPMPQQHQPQTSYHVLTNAAGAHPVATTQLMAAQAPSAAAWQALVPNLAHVQAQVQAAVRASGDGRQPATTHVAVEVDAPLLSAAPSSSLAAYPRLEKEQRYLVGHAFCGESPDEIDLEVGDLVHIHHVFSDGWAQASVVNRPGIRGMLPSTILIVPPRYAAAGR</sequence>
<feature type="compositionally biased region" description="Basic and acidic residues" evidence="3">
    <location>
        <begin position="378"/>
        <end position="396"/>
    </location>
</feature>
<gene>
    <name evidence="6" type="ORF">CXG81DRAFT_17826</name>
</gene>
<evidence type="ECO:0000313" key="7">
    <source>
        <dbReference type="Proteomes" id="UP000274922"/>
    </source>
</evidence>
<reference evidence="7" key="1">
    <citation type="journal article" date="2018" name="Nat. Microbiol.">
        <title>Leveraging single-cell genomics to expand the fungal tree of life.</title>
        <authorList>
            <person name="Ahrendt S.R."/>
            <person name="Quandt C.A."/>
            <person name="Ciobanu D."/>
            <person name="Clum A."/>
            <person name="Salamov A."/>
            <person name="Andreopoulos B."/>
            <person name="Cheng J.F."/>
            <person name="Woyke T."/>
            <person name="Pelin A."/>
            <person name="Henrissat B."/>
            <person name="Reynolds N.K."/>
            <person name="Benny G.L."/>
            <person name="Smith M.E."/>
            <person name="James T.Y."/>
            <person name="Grigoriev I.V."/>
        </authorList>
    </citation>
    <scope>NUCLEOTIDE SEQUENCE [LARGE SCALE GENOMIC DNA]</scope>
    <source>
        <strain evidence="7">ATCC 52028</strain>
    </source>
</reference>
<dbReference type="EMBL" id="ML014141">
    <property type="protein sequence ID" value="RKP02550.1"/>
    <property type="molecule type" value="Genomic_DNA"/>
</dbReference>
<organism evidence="6 7">
    <name type="scientific">Caulochytrium protostelioides</name>
    <dbReference type="NCBI Taxonomy" id="1555241"/>
    <lineage>
        <taxon>Eukaryota</taxon>
        <taxon>Fungi</taxon>
        <taxon>Fungi incertae sedis</taxon>
        <taxon>Chytridiomycota</taxon>
        <taxon>Chytridiomycota incertae sedis</taxon>
        <taxon>Chytridiomycetes</taxon>
        <taxon>Caulochytriales</taxon>
        <taxon>Caulochytriaceae</taxon>
        <taxon>Caulochytrium</taxon>
    </lineage>
</organism>
<evidence type="ECO:0000313" key="6">
    <source>
        <dbReference type="EMBL" id="RKP02550.1"/>
    </source>
</evidence>
<evidence type="ECO:0000256" key="2">
    <source>
        <dbReference type="PROSITE-ProRule" id="PRU00192"/>
    </source>
</evidence>
<dbReference type="InterPro" id="IPR001452">
    <property type="entry name" value="SH3_domain"/>
</dbReference>
<dbReference type="Proteomes" id="UP000274922">
    <property type="component" value="Unassembled WGS sequence"/>
</dbReference>
<feature type="transmembrane region" description="Helical" evidence="4">
    <location>
        <begin position="325"/>
        <end position="347"/>
    </location>
</feature>
<dbReference type="AlphaFoldDB" id="A0A4P9XBN5"/>
<keyword evidence="4" id="KW-0812">Transmembrane</keyword>
<protein>
    <recommendedName>
        <fullName evidence="5">SH3 domain-containing protein</fullName>
    </recommendedName>
</protein>
<feature type="region of interest" description="Disordered" evidence="3">
    <location>
        <begin position="1"/>
        <end position="31"/>
    </location>
</feature>
<dbReference type="SMART" id="SM00326">
    <property type="entry name" value="SH3"/>
    <property type="match status" value="1"/>
</dbReference>
<keyword evidence="4" id="KW-1133">Transmembrane helix</keyword>